<dbReference type="Proteomes" id="UP000011115">
    <property type="component" value="Unassembled WGS sequence"/>
</dbReference>
<proteinExistence type="predicted"/>
<dbReference type="InterPro" id="IPR046796">
    <property type="entry name" value="Transposase_32_dom"/>
</dbReference>
<dbReference type="Pfam" id="PF20167">
    <property type="entry name" value="Transposase_32"/>
    <property type="match status" value="1"/>
</dbReference>
<evidence type="ECO:0000313" key="3">
    <source>
        <dbReference type="Proteomes" id="UP000011115"/>
    </source>
</evidence>
<feature type="domain" description="Putative plant transposon protein" evidence="1">
    <location>
        <begin position="5"/>
        <end position="100"/>
    </location>
</feature>
<organism evidence="2 3">
    <name type="scientific">Solanum tuberosum</name>
    <name type="common">Potato</name>
    <dbReference type="NCBI Taxonomy" id="4113"/>
    <lineage>
        <taxon>Eukaryota</taxon>
        <taxon>Viridiplantae</taxon>
        <taxon>Streptophyta</taxon>
        <taxon>Embryophyta</taxon>
        <taxon>Tracheophyta</taxon>
        <taxon>Spermatophyta</taxon>
        <taxon>Magnoliopsida</taxon>
        <taxon>eudicotyledons</taxon>
        <taxon>Gunneridae</taxon>
        <taxon>Pentapetalae</taxon>
        <taxon>asterids</taxon>
        <taxon>lamiids</taxon>
        <taxon>Solanales</taxon>
        <taxon>Solanaceae</taxon>
        <taxon>Solanoideae</taxon>
        <taxon>Solaneae</taxon>
        <taxon>Solanum</taxon>
    </lineage>
</organism>
<reference evidence="2" key="2">
    <citation type="submission" date="2015-06" db="UniProtKB">
        <authorList>
            <consortium name="EnsemblPlants"/>
        </authorList>
    </citation>
    <scope>IDENTIFICATION</scope>
    <source>
        <strain evidence="2">DM1-3 516 R44</strain>
    </source>
</reference>
<dbReference type="AlphaFoldDB" id="M1DE44"/>
<keyword evidence="3" id="KW-1185">Reference proteome</keyword>
<evidence type="ECO:0000313" key="2">
    <source>
        <dbReference type="EnsemblPlants" id="PGSC0003DMT400087576"/>
    </source>
</evidence>
<evidence type="ECO:0000259" key="1">
    <source>
        <dbReference type="Pfam" id="PF20167"/>
    </source>
</evidence>
<dbReference type="InParanoid" id="M1DE44"/>
<dbReference type="HOGENOM" id="CLU_028647_5_1_1"/>
<name>M1DE44_SOLTU</name>
<dbReference type="EnsemblPlants" id="PGSC0003DMT400087576">
    <property type="protein sequence ID" value="PGSC0003DMT400087576"/>
    <property type="gene ID" value="PGSC0003DMG400037147"/>
</dbReference>
<sequence length="156" mass="17329">MEWSPGSYSEEIVREFYASYAATVRNSISKQAKPAAQPPLESTLVRGFPVDISERNADQMESLLRWLARQIATNGERAEWVQIPSLGIKKATLRFATKFFCVAKTLDISLIRDDANVDVSHREPQVELPPLGDDLVADVEQMQVDDTAPPIPTADA</sequence>
<protein>
    <submittedName>
        <fullName evidence="2">Integrase core domain containing protein</fullName>
    </submittedName>
</protein>
<dbReference type="PaxDb" id="4113-PGSC0003DMT400087576"/>
<accession>M1DE44</accession>
<dbReference type="Gramene" id="PGSC0003DMT400087576">
    <property type="protein sequence ID" value="PGSC0003DMT400087576"/>
    <property type="gene ID" value="PGSC0003DMG400037147"/>
</dbReference>
<reference evidence="3" key="1">
    <citation type="journal article" date="2011" name="Nature">
        <title>Genome sequence and analysis of the tuber crop potato.</title>
        <authorList>
            <consortium name="The Potato Genome Sequencing Consortium"/>
        </authorList>
    </citation>
    <scope>NUCLEOTIDE SEQUENCE [LARGE SCALE GENOMIC DNA]</scope>
    <source>
        <strain evidence="3">cv. DM1-3 516 R44</strain>
    </source>
</reference>